<dbReference type="InterPro" id="IPR023213">
    <property type="entry name" value="CAT-like_dom_sf"/>
</dbReference>
<dbReference type="OrthoDB" id="671439at2759"/>
<organism evidence="2 3">
    <name type="scientific">Protea cynaroides</name>
    <dbReference type="NCBI Taxonomy" id="273540"/>
    <lineage>
        <taxon>Eukaryota</taxon>
        <taxon>Viridiplantae</taxon>
        <taxon>Streptophyta</taxon>
        <taxon>Embryophyta</taxon>
        <taxon>Tracheophyta</taxon>
        <taxon>Spermatophyta</taxon>
        <taxon>Magnoliopsida</taxon>
        <taxon>Proteales</taxon>
        <taxon>Proteaceae</taxon>
        <taxon>Protea</taxon>
    </lineage>
</organism>
<dbReference type="Proteomes" id="UP001141806">
    <property type="component" value="Unassembled WGS sequence"/>
</dbReference>
<dbReference type="InterPro" id="IPR050317">
    <property type="entry name" value="Plant_Fungal_Acyltransferase"/>
</dbReference>
<keyword evidence="3" id="KW-1185">Reference proteome</keyword>
<proteinExistence type="inferred from homology"/>
<accession>A0A9Q0JSZ4</accession>
<dbReference type="PANTHER" id="PTHR31642">
    <property type="entry name" value="TRICHOTHECENE 3-O-ACETYLTRANSFERASE"/>
    <property type="match status" value="1"/>
</dbReference>
<name>A0A9Q0JSZ4_9MAGN</name>
<dbReference type="EMBL" id="JAMYWD010000012">
    <property type="protein sequence ID" value="KAJ4950596.1"/>
    <property type="molecule type" value="Genomic_DNA"/>
</dbReference>
<sequence length="473" mass="52621">MATNQENNQRVTSTKTVSVYSKTLHPPALLSLSNLDRQCPTLMYLVLFYNPSRTHQNTSVQSLFRALKMGLEETLSIWFPAAGRLTFNQTDGKLDLLCNNAGTVLVEKVTQLKISHLGDLSHYNEFYENLVCKPVFNGNFFDMPLVTAQVTRFGCGGYAVGVGTSHALFDGPATFNFLNVWASKTTMRVDGGSELHEAVSHERGPLLVGFRRSHHQITRLHNNPNHPVTRVAAFDHLHLLIKQAASDWSLDSELMLGGCKFSEMASSSQENYTPSSFHVGSAMVESLKRKISHHACSSFEVVTAHLWKARTKALGLRKERMVCLQFAVDARNKMVPPLPRGFSGNAYVLASVCCTAGELEGASYDGIIQKIKEAKRSVSNDYVNAYLEALEAPQPSLPPLKELTMVSDWTRTPFHKVDFGHGEAAYASPLVSPLPQVAYFMQNPHETRSIDVRIGLIPQYLQAFSHYFLTKLQ</sequence>
<protein>
    <submittedName>
        <fullName evidence="2">Uncharacterized protein</fullName>
    </submittedName>
</protein>
<dbReference type="AlphaFoldDB" id="A0A9Q0JSZ4"/>
<dbReference type="Gene3D" id="3.30.559.10">
    <property type="entry name" value="Chloramphenicol acetyltransferase-like domain"/>
    <property type="match status" value="2"/>
</dbReference>
<evidence type="ECO:0000313" key="2">
    <source>
        <dbReference type="EMBL" id="KAJ4950596.1"/>
    </source>
</evidence>
<evidence type="ECO:0000313" key="3">
    <source>
        <dbReference type="Proteomes" id="UP001141806"/>
    </source>
</evidence>
<dbReference type="PANTHER" id="PTHR31642:SF145">
    <property type="entry name" value="BRASSINOSTEROID-RELATED ACYLTRANSFERASE 1"/>
    <property type="match status" value="1"/>
</dbReference>
<comment type="similarity">
    <text evidence="1">Belongs to the plant acyltransferase family.</text>
</comment>
<evidence type="ECO:0000256" key="1">
    <source>
        <dbReference type="ARBA" id="ARBA00009861"/>
    </source>
</evidence>
<gene>
    <name evidence="2" type="ORF">NE237_027428</name>
</gene>
<dbReference type="GO" id="GO:0016747">
    <property type="term" value="F:acyltransferase activity, transferring groups other than amino-acyl groups"/>
    <property type="evidence" value="ECO:0007669"/>
    <property type="project" value="TreeGrafter"/>
</dbReference>
<comment type="caution">
    <text evidence="2">The sequence shown here is derived from an EMBL/GenBank/DDBJ whole genome shotgun (WGS) entry which is preliminary data.</text>
</comment>
<dbReference type="Pfam" id="PF02458">
    <property type="entry name" value="Transferase"/>
    <property type="match status" value="1"/>
</dbReference>
<reference evidence="2" key="1">
    <citation type="journal article" date="2023" name="Plant J.">
        <title>The genome of the king protea, Protea cynaroides.</title>
        <authorList>
            <person name="Chang J."/>
            <person name="Duong T.A."/>
            <person name="Schoeman C."/>
            <person name="Ma X."/>
            <person name="Roodt D."/>
            <person name="Barker N."/>
            <person name="Li Z."/>
            <person name="Van de Peer Y."/>
            <person name="Mizrachi E."/>
        </authorList>
    </citation>
    <scope>NUCLEOTIDE SEQUENCE</scope>
    <source>
        <tissue evidence="2">Young leaves</tissue>
    </source>
</reference>